<comment type="similarity">
    <text evidence="2">Belongs to the chromate ion transporter (CHR) (TC 2.A.51) family.</text>
</comment>
<reference evidence="8" key="1">
    <citation type="submission" date="2022-11" db="EMBL/GenBank/DDBJ databases">
        <title>Marilongibacter aestuarii gen. nov., sp. nov., isolated from tidal flat sediment.</title>
        <authorList>
            <person name="Jiayan W."/>
        </authorList>
    </citation>
    <scope>NUCLEOTIDE SEQUENCE</scope>
    <source>
        <strain evidence="8">Z1-6</strain>
    </source>
</reference>
<gene>
    <name evidence="8" type="ORF">OU798_20700</name>
</gene>
<keyword evidence="9" id="KW-1185">Reference proteome</keyword>
<evidence type="ECO:0000313" key="9">
    <source>
        <dbReference type="Proteomes" id="UP001145087"/>
    </source>
</evidence>
<dbReference type="InterPro" id="IPR003370">
    <property type="entry name" value="Chromate_transpt"/>
</dbReference>
<dbReference type="PANTHER" id="PTHR43663:SF1">
    <property type="entry name" value="CHROMATE TRANSPORTER"/>
    <property type="match status" value="1"/>
</dbReference>
<name>A0A9X3F8Z7_9BACT</name>
<protein>
    <submittedName>
        <fullName evidence="8">Chromate transporter</fullName>
    </submittedName>
</protein>
<feature type="transmembrane region" description="Helical" evidence="7">
    <location>
        <begin position="12"/>
        <end position="31"/>
    </location>
</feature>
<feature type="transmembrane region" description="Helical" evidence="7">
    <location>
        <begin position="161"/>
        <end position="182"/>
    </location>
</feature>
<keyword evidence="6 7" id="KW-0472">Membrane</keyword>
<dbReference type="GO" id="GO:0015109">
    <property type="term" value="F:chromate transmembrane transporter activity"/>
    <property type="evidence" value="ECO:0007669"/>
    <property type="project" value="InterPro"/>
</dbReference>
<dbReference type="GO" id="GO:0005886">
    <property type="term" value="C:plasma membrane"/>
    <property type="evidence" value="ECO:0007669"/>
    <property type="project" value="UniProtKB-SubCell"/>
</dbReference>
<dbReference type="AlphaFoldDB" id="A0A9X3F8Z7"/>
<dbReference type="Proteomes" id="UP001145087">
    <property type="component" value="Unassembled WGS sequence"/>
</dbReference>
<evidence type="ECO:0000256" key="6">
    <source>
        <dbReference type="ARBA" id="ARBA00023136"/>
    </source>
</evidence>
<accession>A0A9X3F8Z7</accession>
<feature type="transmembrane region" description="Helical" evidence="7">
    <location>
        <begin position="77"/>
        <end position="102"/>
    </location>
</feature>
<proteinExistence type="inferred from homology"/>
<comment type="subcellular location">
    <subcellularLocation>
        <location evidence="1">Cell membrane</location>
        <topology evidence="1">Multi-pass membrane protein</topology>
    </subcellularLocation>
</comment>
<feature type="transmembrane region" description="Helical" evidence="7">
    <location>
        <begin position="138"/>
        <end position="155"/>
    </location>
</feature>
<evidence type="ECO:0000256" key="3">
    <source>
        <dbReference type="ARBA" id="ARBA00022475"/>
    </source>
</evidence>
<dbReference type="EMBL" id="JAPOHD010000063">
    <property type="protein sequence ID" value="MCY1722779.1"/>
    <property type="molecule type" value="Genomic_DNA"/>
</dbReference>
<dbReference type="PANTHER" id="PTHR43663">
    <property type="entry name" value="CHROMATE TRANSPORT PROTEIN-RELATED"/>
    <property type="match status" value="1"/>
</dbReference>
<evidence type="ECO:0000256" key="5">
    <source>
        <dbReference type="ARBA" id="ARBA00022989"/>
    </source>
</evidence>
<evidence type="ECO:0000256" key="7">
    <source>
        <dbReference type="SAM" id="Phobius"/>
    </source>
</evidence>
<comment type="caution">
    <text evidence="8">The sequence shown here is derived from an EMBL/GenBank/DDBJ whole genome shotgun (WGS) entry which is preliminary data.</text>
</comment>
<keyword evidence="5 7" id="KW-1133">Transmembrane helix</keyword>
<evidence type="ECO:0000313" key="8">
    <source>
        <dbReference type="EMBL" id="MCY1722779.1"/>
    </source>
</evidence>
<keyword evidence="4 7" id="KW-0812">Transmembrane</keyword>
<dbReference type="Pfam" id="PF02417">
    <property type="entry name" value="Chromate_transp"/>
    <property type="match status" value="1"/>
</dbReference>
<keyword evidence="3" id="KW-1003">Cell membrane</keyword>
<dbReference type="InterPro" id="IPR052518">
    <property type="entry name" value="CHR_Transporter"/>
</dbReference>
<feature type="transmembrane region" description="Helical" evidence="7">
    <location>
        <begin position="108"/>
        <end position="131"/>
    </location>
</feature>
<organism evidence="8 9">
    <name type="scientific">Draconibacterium aestuarii</name>
    <dbReference type="NCBI Taxonomy" id="2998507"/>
    <lineage>
        <taxon>Bacteria</taxon>
        <taxon>Pseudomonadati</taxon>
        <taxon>Bacteroidota</taxon>
        <taxon>Bacteroidia</taxon>
        <taxon>Marinilabiliales</taxon>
        <taxon>Prolixibacteraceae</taxon>
        <taxon>Draconibacterium</taxon>
    </lineage>
</organism>
<evidence type="ECO:0000256" key="2">
    <source>
        <dbReference type="ARBA" id="ARBA00005262"/>
    </source>
</evidence>
<dbReference type="RefSeq" id="WP_343335104.1">
    <property type="nucleotide sequence ID" value="NZ_JAPOHD010000063.1"/>
</dbReference>
<evidence type="ECO:0000256" key="4">
    <source>
        <dbReference type="ARBA" id="ARBA00022692"/>
    </source>
</evidence>
<sequence>MSKAKENVEMLVTFIKLGAVMFGGGYAMIPIMERDLVEKKKWLNHEELLDIMSLSQMTPGTIAINLATFIGNKRNGVLGGVIASLGIIIPSLVCVTALFYLLDSSMSNIYIVKVFTGIRACLAAMILHSVYKLFKAGIKGHIPFLIFLGALFALMLDFHPIYTILLGGAIGLSWKWLIPYFLRKKSSHQ</sequence>
<evidence type="ECO:0000256" key="1">
    <source>
        <dbReference type="ARBA" id="ARBA00004651"/>
    </source>
</evidence>